<gene>
    <name evidence="1" type="ORF">GMARGA_LOCUS29461</name>
</gene>
<proteinExistence type="predicted"/>
<sequence>EVLEHFAGRLNEIDDGCVRDTKKIKITYANNQNKETKRAESGLTLTSDNARARDQEITSEVMDNDLNTTTNTDLENQRAPIQVLDDNNSHTVDPQTKAWKNIEESQQIDHMQTYGYTDHNSGTIDIEIKDHDLKGYLVHRPTLKTERKEESIEKEIL</sequence>
<organism evidence="1 2">
    <name type="scientific">Gigaspora margarita</name>
    <dbReference type="NCBI Taxonomy" id="4874"/>
    <lineage>
        <taxon>Eukaryota</taxon>
        <taxon>Fungi</taxon>
        <taxon>Fungi incertae sedis</taxon>
        <taxon>Mucoromycota</taxon>
        <taxon>Glomeromycotina</taxon>
        <taxon>Glomeromycetes</taxon>
        <taxon>Diversisporales</taxon>
        <taxon>Gigasporaceae</taxon>
        <taxon>Gigaspora</taxon>
    </lineage>
</organism>
<feature type="non-terminal residue" evidence="1">
    <location>
        <position position="157"/>
    </location>
</feature>
<evidence type="ECO:0000313" key="2">
    <source>
        <dbReference type="Proteomes" id="UP000789901"/>
    </source>
</evidence>
<dbReference type="Proteomes" id="UP000789901">
    <property type="component" value="Unassembled WGS sequence"/>
</dbReference>
<name>A0ABN7WDG6_GIGMA</name>
<accession>A0ABN7WDG6</accession>
<keyword evidence="2" id="KW-1185">Reference proteome</keyword>
<comment type="caution">
    <text evidence="1">The sequence shown here is derived from an EMBL/GenBank/DDBJ whole genome shotgun (WGS) entry which is preliminary data.</text>
</comment>
<feature type="non-terminal residue" evidence="1">
    <location>
        <position position="1"/>
    </location>
</feature>
<reference evidence="1 2" key="1">
    <citation type="submission" date="2021-06" db="EMBL/GenBank/DDBJ databases">
        <authorList>
            <person name="Kallberg Y."/>
            <person name="Tangrot J."/>
            <person name="Rosling A."/>
        </authorList>
    </citation>
    <scope>NUCLEOTIDE SEQUENCE [LARGE SCALE GENOMIC DNA]</scope>
    <source>
        <strain evidence="1 2">120-4 pot B 10/14</strain>
    </source>
</reference>
<protein>
    <submittedName>
        <fullName evidence="1">9250_t:CDS:1</fullName>
    </submittedName>
</protein>
<evidence type="ECO:0000313" key="1">
    <source>
        <dbReference type="EMBL" id="CAG8827614.1"/>
    </source>
</evidence>
<dbReference type="EMBL" id="CAJVQB010039695">
    <property type="protein sequence ID" value="CAG8827614.1"/>
    <property type="molecule type" value="Genomic_DNA"/>
</dbReference>